<organism evidence="3 4">
    <name type="scientific">Cellulomonas phragmiteti</name>
    <dbReference type="NCBI Taxonomy" id="478780"/>
    <lineage>
        <taxon>Bacteria</taxon>
        <taxon>Bacillati</taxon>
        <taxon>Actinomycetota</taxon>
        <taxon>Actinomycetes</taxon>
        <taxon>Micrococcales</taxon>
        <taxon>Cellulomonadaceae</taxon>
        <taxon>Cellulomonas</taxon>
    </lineage>
</organism>
<dbReference type="Proteomes" id="UP000614741">
    <property type="component" value="Unassembled WGS sequence"/>
</dbReference>
<feature type="domain" description="Wadjet protein JetD C-terminal" evidence="1">
    <location>
        <begin position="102"/>
        <end position="292"/>
    </location>
</feature>
<name>A0ABQ4DJI1_9CELL</name>
<evidence type="ECO:0000313" key="4">
    <source>
        <dbReference type="Proteomes" id="UP000614741"/>
    </source>
</evidence>
<sequence>MSLVEAVEPQLGARIGRLRRTAHTLLQHGARVEPAVLVRVARLDDADVEVLCAALDWLGDHPDDIARLTERQLPVPGMDTKWLPRHGTLLRDLAGWDVRAHLRRRSAVAHLTYVDPEYRATGARRHDAWTSGDSHRLAYRPRTVLVVENRDCRLDFPDLPGTIVVEGSGKAATWLLADVPWVRSAERVVYWGDLDADGFEILDRFRTALATPSDEGGAACTVTSILMDADTIHRYGDLGVVRDRRGRRIERTAVDLTSLTEVERTAYYAVTTRGAAPVRRIEQERLPLVVAAELVAALTEAPSQGSHFM</sequence>
<evidence type="ECO:0000259" key="2">
    <source>
        <dbReference type="Pfam" id="PF11795"/>
    </source>
</evidence>
<proteinExistence type="predicted"/>
<dbReference type="Pfam" id="PF11795">
    <property type="entry name" value="DUF3322"/>
    <property type="match status" value="1"/>
</dbReference>
<feature type="domain" description="DUF3322" evidence="2">
    <location>
        <begin position="10"/>
        <end position="93"/>
    </location>
</feature>
<evidence type="ECO:0000259" key="1">
    <source>
        <dbReference type="Pfam" id="PF09983"/>
    </source>
</evidence>
<comment type="caution">
    <text evidence="3">The sequence shown here is derived from an EMBL/GenBank/DDBJ whole genome shotgun (WGS) entry which is preliminary data.</text>
</comment>
<dbReference type="Pfam" id="PF09983">
    <property type="entry name" value="JetD_C"/>
    <property type="match status" value="1"/>
</dbReference>
<protein>
    <recommendedName>
        <fullName evidence="5">Wadjet protein JetD C-terminal domain-containing protein</fullName>
    </recommendedName>
</protein>
<dbReference type="InterPro" id="IPR024537">
    <property type="entry name" value="DUF3322"/>
</dbReference>
<evidence type="ECO:0000313" key="3">
    <source>
        <dbReference type="EMBL" id="GIG39514.1"/>
    </source>
</evidence>
<gene>
    <name evidence="3" type="ORF">Cph01nite_12760</name>
</gene>
<keyword evidence="4" id="KW-1185">Reference proteome</keyword>
<dbReference type="InterPro" id="IPR024534">
    <property type="entry name" value="JetD_C"/>
</dbReference>
<dbReference type="EMBL" id="BONP01000005">
    <property type="protein sequence ID" value="GIG39514.1"/>
    <property type="molecule type" value="Genomic_DNA"/>
</dbReference>
<evidence type="ECO:0008006" key="5">
    <source>
        <dbReference type="Google" id="ProtNLM"/>
    </source>
</evidence>
<reference evidence="3 4" key="1">
    <citation type="submission" date="2021-01" db="EMBL/GenBank/DDBJ databases">
        <title>Whole genome shotgun sequence of Cellulomonas phragmiteti NBRC 110785.</title>
        <authorList>
            <person name="Komaki H."/>
            <person name="Tamura T."/>
        </authorList>
    </citation>
    <scope>NUCLEOTIDE SEQUENCE [LARGE SCALE GENOMIC DNA]</scope>
    <source>
        <strain evidence="3 4">NBRC 110785</strain>
    </source>
</reference>
<accession>A0ABQ4DJI1</accession>